<dbReference type="Proteomes" id="UP000263489">
    <property type="component" value="Unassembled WGS sequence"/>
</dbReference>
<evidence type="ECO:0000256" key="2">
    <source>
        <dbReference type="ARBA" id="ARBA00000909"/>
    </source>
</evidence>
<comment type="catalytic activity">
    <reaction evidence="2">
        <text>(6R)-NADPHX = (6S)-NADPHX</text>
        <dbReference type="Rhea" id="RHEA:32227"/>
        <dbReference type="ChEBI" id="CHEBI:64076"/>
        <dbReference type="ChEBI" id="CHEBI:64077"/>
        <dbReference type="EC" id="5.1.99.6"/>
    </reaction>
</comment>
<dbReference type="GO" id="GO:0046872">
    <property type="term" value="F:metal ion binding"/>
    <property type="evidence" value="ECO:0007669"/>
    <property type="project" value="UniProtKB-KW"/>
</dbReference>
<feature type="domain" description="YjeF N-terminal" evidence="10">
    <location>
        <begin position="19"/>
        <end position="228"/>
    </location>
</feature>
<accession>A0A352IUF1</accession>
<keyword evidence="7" id="KW-0630">Potassium</keyword>
<keyword evidence="8" id="KW-0520">NAD</keyword>
<dbReference type="EMBL" id="DNNA01000199">
    <property type="protein sequence ID" value="HBC35084.1"/>
    <property type="molecule type" value="Genomic_DNA"/>
</dbReference>
<keyword evidence="5" id="KW-0547">Nucleotide-binding</keyword>
<dbReference type="Gene3D" id="3.40.50.10260">
    <property type="entry name" value="YjeF N-terminal domain"/>
    <property type="match status" value="1"/>
</dbReference>
<evidence type="ECO:0000256" key="5">
    <source>
        <dbReference type="ARBA" id="ARBA00022741"/>
    </source>
</evidence>
<keyword evidence="4" id="KW-0479">Metal-binding</keyword>
<sequence length="239" mass="24337">MPPSAGHSLPDALFSADAVRQIDRYVIDQQGVDGFELMQSAAHAAFRCLVRHWPNCGSVLVLCGAGNNGGDGYLVAASAKRHDLDVSCVAVAPTGKLSGDARKAWQKALADGVDVLDLEALGESSLDDLFASAGLIVDAMLGTGVSGAPREPFATLISRCNSASAPVLAVDLPSGLNATTGAAEGDVVNAARTVTFIGLKAGLFTGQGAAACGEVVFESLDTDEGIAGSGQKPVARRRD</sequence>
<evidence type="ECO:0000256" key="6">
    <source>
        <dbReference type="ARBA" id="ARBA00022857"/>
    </source>
</evidence>
<evidence type="ECO:0000256" key="8">
    <source>
        <dbReference type="ARBA" id="ARBA00023027"/>
    </source>
</evidence>
<evidence type="ECO:0000313" key="11">
    <source>
        <dbReference type="EMBL" id="HBC35084.1"/>
    </source>
</evidence>
<evidence type="ECO:0000313" key="12">
    <source>
        <dbReference type="Proteomes" id="UP000263489"/>
    </source>
</evidence>
<feature type="non-terminal residue" evidence="11">
    <location>
        <position position="239"/>
    </location>
</feature>
<dbReference type="GO" id="GO:0000166">
    <property type="term" value="F:nucleotide binding"/>
    <property type="evidence" value="ECO:0007669"/>
    <property type="project" value="UniProtKB-KW"/>
</dbReference>
<dbReference type="InterPro" id="IPR004443">
    <property type="entry name" value="YjeF_N_dom"/>
</dbReference>
<dbReference type="InterPro" id="IPR032976">
    <property type="entry name" value="YJEFN_prot_NAXE-like"/>
</dbReference>
<gene>
    <name evidence="11" type="ORF">DC045_12405</name>
</gene>
<organism evidence="11 12">
    <name type="scientific">Marinobacter adhaerens</name>
    <dbReference type="NCBI Taxonomy" id="1033846"/>
    <lineage>
        <taxon>Bacteria</taxon>
        <taxon>Pseudomonadati</taxon>
        <taxon>Pseudomonadota</taxon>
        <taxon>Gammaproteobacteria</taxon>
        <taxon>Pseudomonadales</taxon>
        <taxon>Marinobacteraceae</taxon>
        <taxon>Marinobacter</taxon>
    </lineage>
</organism>
<dbReference type="PANTHER" id="PTHR13232">
    <property type="entry name" value="NAD(P)H-HYDRATE EPIMERASE"/>
    <property type="match status" value="1"/>
</dbReference>
<dbReference type="Pfam" id="PF03853">
    <property type="entry name" value="YjeF_N"/>
    <property type="match status" value="1"/>
</dbReference>
<evidence type="ECO:0000256" key="3">
    <source>
        <dbReference type="ARBA" id="ARBA00012228"/>
    </source>
</evidence>
<dbReference type="InterPro" id="IPR036652">
    <property type="entry name" value="YjeF_N_dom_sf"/>
</dbReference>
<dbReference type="EC" id="5.1.99.6" evidence="3"/>
<evidence type="ECO:0000259" key="10">
    <source>
        <dbReference type="PROSITE" id="PS51385"/>
    </source>
</evidence>
<dbReference type="PANTHER" id="PTHR13232:SF10">
    <property type="entry name" value="NAD(P)H-HYDRATE EPIMERASE"/>
    <property type="match status" value="1"/>
</dbReference>
<evidence type="ECO:0000256" key="7">
    <source>
        <dbReference type="ARBA" id="ARBA00022958"/>
    </source>
</evidence>
<keyword evidence="6" id="KW-0521">NADP</keyword>
<dbReference type="AlphaFoldDB" id="A0A352IUF1"/>
<proteinExistence type="inferred from homology"/>
<dbReference type="PROSITE" id="PS51385">
    <property type="entry name" value="YJEF_N"/>
    <property type="match status" value="1"/>
</dbReference>
<reference evidence="11 12" key="1">
    <citation type="journal article" date="2018" name="Nat. Biotechnol.">
        <title>A standardized bacterial taxonomy based on genome phylogeny substantially revises the tree of life.</title>
        <authorList>
            <person name="Parks D.H."/>
            <person name="Chuvochina M."/>
            <person name="Waite D.W."/>
            <person name="Rinke C."/>
            <person name="Skarshewski A."/>
            <person name="Chaumeil P.A."/>
            <person name="Hugenholtz P."/>
        </authorList>
    </citation>
    <scope>NUCLEOTIDE SEQUENCE [LARGE SCALE GENOMIC DNA]</scope>
    <source>
        <strain evidence="11">UBA9380</strain>
    </source>
</reference>
<name>A0A352IUF1_9GAMM</name>
<dbReference type="SUPFAM" id="SSF64153">
    <property type="entry name" value="YjeF N-terminal domain-like"/>
    <property type="match status" value="1"/>
</dbReference>
<evidence type="ECO:0000256" key="4">
    <source>
        <dbReference type="ARBA" id="ARBA00022723"/>
    </source>
</evidence>
<protein>
    <recommendedName>
        <fullName evidence="3">NAD(P)H-hydrate epimerase</fullName>
        <ecNumber evidence="3">5.1.99.6</ecNumber>
    </recommendedName>
</protein>
<keyword evidence="9" id="KW-0413">Isomerase</keyword>
<dbReference type="GO" id="GO:0052856">
    <property type="term" value="F:NAD(P)HX epimerase activity"/>
    <property type="evidence" value="ECO:0007669"/>
    <property type="project" value="UniProtKB-EC"/>
</dbReference>
<comment type="catalytic activity">
    <reaction evidence="1">
        <text>(6R)-NADHX = (6S)-NADHX</text>
        <dbReference type="Rhea" id="RHEA:32215"/>
        <dbReference type="ChEBI" id="CHEBI:64074"/>
        <dbReference type="ChEBI" id="CHEBI:64075"/>
        <dbReference type="EC" id="5.1.99.6"/>
    </reaction>
</comment>
<comment type="caution">
    <text evidence="11">The sequence shown here is derived from an EMBL/GenBank/DDBJ whole genome shotgun (WGS) entry which is preliminary data.</text>
</comment>
<evidence type="ECO:0000256" key="1">
    <source>
        <dbReference type="ARBA" id="ARBA00000013"/>
    </source>
</evidence>
<dbReference type="NCBIfam" id="TIGR00197">
    <property type="entry name" value="yjeF_nterm"/>
    <property type="match status" value="1"/>
</dbReference>
<evidence type="ECO:0000256" key="9">
    <source>
        <dbReference type="ARBA" id="ARBA00023235"/>
    </source>
</evidence>
<dbReference type="HAMAP" id="MF_01966">
    <property type="entry name" value="NADHX_epimerase"/>
    <property type="match status" value="1"/>
</dbReference>